<name>A0A165CXW1_9APHY</name>
<dbReference type="InterPro" id="IPR001841">
    <property type="entry name" value="Znf_RING"/>
</dbReference>
<protein>
    <recommendedName>
        <fullName evidence="6">RING-type domain-containing protein</fullName>
    </recommendedName>
</protein>
<feature type="domain" description="RING-type" evidence="6">
    <location>
        <begin position="10"/>
        <end position="49"/>
    </location>
</feature>
<feature type="compositionally biased region" description="Low complexity" evidence="5">
    <location>
        <begin position="486"/>
        <end position="518"/>
    </location>
</feature>
<feature type="region of interest" description="Disordered" evidence="5">
    <location>
        <begin position="178"/>
        <end position="201"/>
    </location>
</feature>
<feature type="region of interest" description="Disordered" evidence="5">
    <location>
        <begin position="403"/>
        <end position="578"/>
    </location>
</feature>
<accession>A0A165CXW1</accession>
<dbReference type="PROSITE" id="PS50089">
    <property type="entry name" value="ZF_RING_2"/>
    <property type="match status" value="1"/>
</dbReference>
<evidence type="ECO:0000259" key="6">
    <source>
        <dbReference type="PROSITE" id="PS50089"/>
    </source>
</evidence>
<dbReference type="SMART" id="SM00184">
    <property type="entry name" value="RING"/>
    <property type="match status" value="1"/>
</dbReference>
<dbReference type="AlphaFoldDB" id="A0A165CXW1"/>
<dbReference type="Gene3D" id="3.30.40.10">
    <property type="entry name" value="Zinc/RING finger domain, C3HC4 (zinc finger)"/>
    <property type="match status" value="1"/>
</dbReference>
<evidence type="ECO:0000313" key="8">
    <source>
        <dbReference type="Proteomes" id="UP000076871"/>
    </source>
</evidence>
<evidence type="ECO:0000256" key="2">
    <source>
        <dbReference type="ARBA" id="ARBA00022771"/>
    </source>
</evidence>
<dbReference type="RefSeq" id="XP_040761442.1">
    <property type="nucleotide sequence ID" value="XM_040912974.1"/>
</dbReference>
<evidence type="ECO:0000256" key="3">
    <source>
        <dbReference type="ARBA" id="ARBA00022833"/>
    </source>
</evidence>
<feature type="compositionally biased region" description="Polar residues" evidence="5">
    <location>
        <begin position="564"/>
        <end position="578"/>
    </location>
</feature>
<keyword evidence="2 4" id="KW-0863">Zinc-finger</keyword>
<evidence type="ECO:0000313" key="7">
    <source>
        <dbReference type="EMBL" id="KZT03702.1"/>
    </source>
</evidence>
<dbReference type="InterPro" id="IPR047153">
    <property type="entry name" value="TRIM45/56/19-like"/>
</dbReference>
<dbReference type="STRING" id="1314785.A0A165CXW1"/>
<dbReference type="Proteomes" id="UP000076871">
    <property type="component" value="Unassembled WGS sequence"/>
</dbReference>
<dbReference type="InterPro" id="IPR017907">
    <property type="entry name" value="Znf_RING_CS"/>
</dbReference>
<dbReference type="PANTHER" id="PTHR25462">
    <property type="entry name" value="BONUS, ISOFORM C-RELATED"/>
    <property type="match status" value="1"/>
</dbReference>
<dbReference type="SUPFAM" id="SSF57850">
    <property type="entry name" value="RING/U-box"/>
    <property type="match status" value="1"/>
</dbReference>
<keyword evidence="1" id="KW-0479">Metal-binding</keyword>
<keyword evidence="3" id="KW-0862">Zinc</keyword>
<feature type="region of interest" description="Disordered" evidence="5">
    <location>
        <begin position="295"/>
        <end position="330"/>
    </location>
</feature>
<dbReference type="PANTHER" id="PTHR25462:SF296">
    <property type="entry name" value="MEIOTIC P26, ISOFORM F"/>
    <property type="match status" value="1"/>
</dbReference>
<dbReference type="GO" id="GO:0008270">
    <property type="term" value="F:zinc ion binding"/>
    <property type="evidence" value="ECO:0007669"/>
    <property type="project" value="UniProtKB-KW"/>
</dbReference>
<feature type="compositionally biased region" description="Pro residues" evidence="5">
    <location>
        <begin position="295"/>
        <end position="310"/>
    </location>
</feature>
<proteinExistence type="predicted"/>
<dbReference type="InterPro" id="IPR013083">
    <property type="entry name" value="Znf_RING/FYVE/PHD"/>
</dbReference>
<keyword evidence="8" id="KW-1185">Reference proteome</keyword>
<dbReference type="Pfam" id="PF14634">
    <property type="entry name" value="zf-RING_5"/>
    <property type="match status" value="1"/>
</dbReference>
<reference evidence="7 8" key="1">
    <citation type="journal article" date="2016" name="Mol. Biol. Evol.">
        <title>Comparative Genomics of Early-Diverging Mushroom-Forming Fungi Provides Insights into the Origins of Lignocellulose Decay Capabilities.</title>
        <authorList>
            <person name="Nagy L.G."/>
            <person name="Riley R."/>
            <person name="Tritt A."/>
            <person name="Adam C."/>
            <person name="Daum C."/>
            <person name="Floudas D."/>
            <person name="Sun H."/>
            <person name="Yadav J.S."/>
            <person name="Pangilinan J."/>
            <person name="Larsson K.H."/>
            <person name="Matsuura K."/>
            <person name="Barry K."/>
            <person name="Labutti K."/>
            <person name="Kuo R."/>
            <person name="Ohm R.A."/>
            <person name="Bhattacharya S.S."/>
            <person name="Shirouzu T."/>
            <person name="Yoshinaga Y."/>
            <person name="Martin F.M."/>
            <person name="Grigoriev I.V."/>
            <person name="Hibbett D.S."/>
        </authorList>
    </citation>
    <scope>NUCLEOTIDE SEQUENCE [LARGE SCALE GENOMIC DNA]</scope>
    <source>
        <strain evidence="7 8">93-53</strain>
    </source>
</reference>
<dbReference type="InParanoid" id="A0A165CXW1"/>
<dbReference type="EMBL" id="KV427642">
    <property type="protein sequence ID" value="KZT03702.1"/>
    <property type="molecule type" value="Genomic_DNA"/>
</dbReference>
<gene>
    <name evidence="7" type="ORF">LAESUDRAFT_761794</name>
</gene>
<evidence type="ECO:0000256" key="4">
    <source>
        <dbReference type="PROSITE-ProRule" id="PRU00175"/>
    </source>
</evidence>
<feature type="compositionally biased region" description="Low complexity" evidence="5">
    <location>
        <begin position="529"/>
        <end position="545"/>
    </location>
</feature>
<feature type="compositionally biased region" description="Basic and acidic residues" evidence="5">
    <location>
        <begin position="421"/>
        <end position="430"/>
    </location>
</feature>
<dbReference type="Gene3D" id="1.10.287.2610">
    <property type="match status" value="1"/>
</dbReference>
<evidence type="ECO:0000256" key="1">
    <source>
        <dbReference type="ARBA" id="ARBA00022723"/>
    </source>
</evidence>
<dbReference type="GeneID" id="63830002"/>
<feature type="compositionally biased region" description="Basic and acidic residues" evidence="5">
    <location>
        <begin position="312"/>
        <end position="328"/>
    </location>
</feature>
<dbReference type="OrthoDB" id="6105938at2759"/>
<dbReference type="PROSITE" id="PS00518">
    <property type="entry name" value="ZF_RING_1"/>
    <property type="match status" value="1"/>
</dbReference>
<evidence type="ECO:0000256" key="5">
    <source>
        <dbReference type="SAM" id="MobiDB-lite"/>
    </source>
</evidence>
<feature type="compositionally biased region" description="Polar residues" evidence="5">
    <location>
        <begin position="453"/>
        <end position="485"/>
    </location>
</feature>
<sequence>MLVLHPSSTCDVCLETYNNERDPHSISCGHTFCLRCLHLLTRRCCPLCRRDFDPGEVRRLHVSKDGRSANPAPSNVTINESSSHAQQWLKRITRIVREGALASEVSQVLEDVHQWLMTQGPDEHADLRSAHLLLYQYTHLQSKCAKERQALADLQRTCHDIEEQIRLEREAADARYQDLERSRAEEQAAAQAAEKSLRERHDEMDKEWSGLIRKYEACLAECRKLSEELQELKRTRHNPLPTPPRLLETRYFYAADRNISSLELLPDADERQKDSTNMIKVQVGNKEDVFRLSPVPPTLPIPSLPTPVFPPLKERSDDQNDDKDKAGERMMTGSYVFGSTPPIPMKHSIHRAPSSSSLLSRLDDPMSQSLTRSILDVHMGSCSCSPSSSILNVSMRERQEPVISRPLDAHRPSVGSMVNSREQEERRERACAQLRDLLNDPSPSSDRAIDSSLAKQDSSEVENPTSTVKSLSRSSTLHRPSTVQWASEAAKAAQRARSSSTSTNASPTAPQAASQPSSQMPLPRDRDILPPSQSSSQPLRPSQSRKISTESFKTGASHAAASGLTRSLWATQEPTRVS</sequence>
<organism evidence="7 8">
    <name type="scientific">Laetiporus sulphureus 93-53</name>
    <dbReference type="NCBI Taxonomy" id="1314785"/>
    <lineage>
        <taxon>Eukaryota</taxon>
        <taxon>Fungi</taxon>
        <taxon>Dikarya</taxon>
        <taxon>Basidiomycota</taxon>
        <taxon>Agaricomycotina</taxon>
        <taxon>Agaricomycetes</taxon>
        <taxon>Polyporales</taxon>
        <taxon>Laetiporus</taxon>
    </lineage>
</organism>